<organism evidence="1">
    <name type="scientific">viral metagenome</name>
    <dbReference type="NCBI Taxonomy" id="1070528"/>
    <lineage>
        <taxon>unclassified sequences</taxon>
        <taxon>metagenomes</taxon>
        <taxon>organismal metagenomes</taxon>
    </lineage>
</organism>
<accession>A0A6M3JNS1</accession>
<evidence type="ECO:0000313" key="1">
    <source>
        <dbReference type="EMBL" id="QJA70705.1"/>
    </source>
</evidence>
<dbReference type="AlphaFoldDB" id="A0A6M3JNS1"/>
<protein>
    <submittedName>
        <fullName evidence="1">Uncharacterized protein</fullName>
    </submittedName>
</protein>
<gene>
    <name evidence="1" type="ORF">MM415A03587_0008</name>
</gene>
<reference evidence="1" key="1">
    <citation type="submission" date="2020-03" db="EMBL/GenBank/DDBJ databases">
        <title>The deep terrestrial virosphere.</title>
        <authorList>
            <person name="Holmfeldt K."/>
            <person name="Nilsson E."/>
            <person name="Simone D."/>
            <person name="Lopez-Fernandez M."/>
            <person name="Wu X."/>
            <person name="de Brujin I."/>
            <person name="Lundin D."/>
            <person name="Andersson A."/>
            <person name="Bertilsson S."/>
            <person name="Dopson M."/>
        </authorList>
    </citation>
    <scope>NUCLEOTIDE SEQUENCE</scope>
    <source>
        <strain evidence="1">MM415A03587</strain>
    </source>
</reference>
<dbReference type="EMBL" id="MT141814">
    <property type="protein sequence ID" value="QJA70705.1"/>
    <property type="molecule type" value="Genomic_DNA"/>
</dbReference>
<name>A0A6M3JNS1_9ZZZZ</name>
<sequence length="100" mass="11723">MTYQERLDKIEENAVLHAPPRFSDAVFLCRELIDELEDCMSKPHSADYDELDRLRKRDEVVRGYIEKGLELEDKHQPDTTWSCEARVLAERLAAIEEETT</sequence>
<proteinExistence type="predicted"/>